<dbReference type="Gene3D" id="2.60.120.1620">
    <property type="match status" value="1"/>
</dbReference>
<dbReference type="RefSeq" id="WP_026992532.1">
    <property type="nucleotide sequence ID" value="NZ_JRLY01000001.1"/>
</dbReference>
<dbReference type="PANTHER" id="PTHR37842:SF2">
    <property type="entry name" value="GYLCOSYL HYDROLASE 115 C-TERMINAL DOMAIN-CONTAINING PROTEIN"/>
    <property type="match status" value="1"/>
</dbReference>
<keyword evidence="1 5" id="KW-0378">Hydrolase</keyword>
<dbReference type="STRING" id="1121898.GCA_000422725_01150"/>
<sequence>MSKVLLFFFSILYINATAQSLVTDKSNGSGFPVVFKGEATSILIDSKDDSLINIVANLFISDVERVSGKRPKLTTKPDTNKNIIIIGTVANSSYIKELVKTKKLNVETLTGQWDGYTIQVVNNPFKGVKQALVIVGSNKRGAAYGTLEISKQMGVSPWYWWADVPVKKKSEIFVNVATPISDAPKVKYRGIFINDEAPAFTGWAKEKFGGLNHKTYEKVFELLLRLKANYLWPAMWGSAFNDDDKLNPVLADRWGIVMGTSHHEPMQRAQQEWKRYGKGAWDYTKNESVLRDFWRKGIQNMGTHESIVTVGMRGDGDEPMTEGTATALLEKIVADQRKILEEITGKPASETPQLWALYKEVQDYYDKGMRVPDDVTLLLCDDNWGNIRKLPKVDDKIRKGGYGIYYHFDYVGDPRNYKWINTNNIARVYEQMHLAWEYNARQIWIVNVGDIKPMEFPISFFLDYAWNPDKWTPDNLRTYYTNWAADQFGSQYANSIGEVVREYGQLAARRKPELVDSSTYSLQHYNEAENVVATYNALLEKAEKIQQQLPAEYHDAYFQLVLHPIRANANLHQMYYAAAQNNRYAAANDKKANAYADTVKELFKKDSVISVQYNTMNNGKWNHFMDQVHIGYTSWNDPKTDIMPKVTYVPETSKATLPVEAAVADKSAQSEAAKDTGTAFFEKNGYVAIDAEHFTNAINTNGITWKILQDIGRTASGITPFPVTAPKQQPGGNNPHLEYTFYIYEEGKASVAAYFSPTLNFHNAADGLRYAISIDNETPKIVGINASPDAAVWRGWVADNCIVKTTSHSILKPGKHTLKFWMVDPAVVLQKIVIDFGGVKQSYLGPPETRTVKP</sequence>
<dbReference type="InterPro" id="IPR042301">
    <property type="entry name" value="GH115_sf"/>
</dbReference>
<dbReference type="InterPro" id="IPR041437">
    <property type="entry name" value="GH115_C"/>
</dbReference>
<dbReference type="InterPro" id="IPR005154">
    <property type="entry name" value="Glyco_hydro_67_aGlcAse_N"/>
</dbReference>
<dbReference type="Pfam" id="PF17829">
    <property type="entry name" value="GH115_C"/>
    <property type="match status" value="1"/>
</dbReference>
<evidence type="ECO:0000259" key="4">
    <source>
        <dbReference type="Pfam" id="PF17829"/>
    </source>
</evidence>
<feature type="domain" description="Alpha glucuronidase N-terminal" evidence="3">
    <location>
        <begin position="50"/>
        <end position="147"/>
    </location>
</feature>
<organism evidence="5 6">
    <name type="scientific">Flavobacterium subsaxonicum WB 4.1-42 = DSM 21790</name>
    <dbReference type="NCBI Taxonomy" id="1121898"/>
    <lineage>
        <taxon>Bacteria</taxon>
        <taxon>Pseudomonadati</taxon>
        <taxon>Bacteroidota</taxon>
        <taxon>Flavobacteriia</taxon>
        <taxon>Flavobacteriales</taxon>
        <taxon>Flavobacteriaceae</taxon>
        <taxon>Flavobacterium</taxon>
    </lineage>
</organism>
<dbReference type="SUPFAM" id="SSF55545">
    <property type="entry name" value="beta-N-acetylhexosaminidase-like domain"/>
    <property type="match status" value="1"/>
</dbReference>
<reference evidence="5 6" key="1">
    <citation type="submission" date="2013-09" db="EMBL/GenBank/DDBJ databases">
        <authorList>
            <person name="Zeng Z."/>
            <person name="Chen C."/>
        </authorList>
    </citation>
    <scope>NUCLEOTIDE SEQUENCE [LARGE SCALE GENOMIC DNA]</scope>
    <source>
        <strain evidence="5 6">WB 4.1-42</strain>
    </source>
</reference>
<evidence type="ECO:0000256" key="1">
    <source>
        <dbReference type="ARBA" id="ARBA00022801"/>
    </source>
</evidence>
<dbReference type="PANTHER" id="PTHR37842">
    <property type="match status" value="1"/>
</dbReference>
<evidence type="ECO:0000313" key="5">
    <source>
        <dbReference type="EMBL" id="KGO95154.1"/>
    </source>
</evidence>
<feature type="chain" id="PRO_5001992585" evidence="2">
    <location>
        <begin position="19"/>
        <end position="854"/>
    </location>
</feature>
<name>A0A0A2MS76_9FLAO</name>
<dbReference type="InterPro" id="IPR031924">
    <property type="entry name" value="GH115"/>
</dbReference>
<dbReference type="Pfam" id="PF03648">
    <property type="entry name" value="Glyco_hydro_67N"/>
    <property type="match status" value="1"/>
</dbReference>
<comment type="caution">
    <text evidence="5">The sequence shown here is derived from an EMBL/GenBank/DDBJ whole genome shotgun (WGS) entry which is preliminary data.</text>
</comment>
<keyword evidence="2" id="KW-0732">Signal</keyword>
<dbReference type="eggNOG" id="ENOG502Z7KK">
    <property type="taxonomic scope" value="Bacteria"/>
</dbReference>
<feature type="signal peptide" evidence="2">
    <location>
        <begin position="1"/>
        <end position="18"/>
    </location>
</feature>
<dbReference type="InterPro" id="IPR029018">
    <property type="entry name" value="Hex-like_dom2"/>
</dbReference>
<evidence type="ECO:0000256" key="2">
    <source>
        <dbReference type="SAM" id="SignalP"/>
    </source>
</evidence>
<dbReference type="Proteomes" id="UP000030111">
    <property type="component" value="Unassembled WGS sequence"/>
</dbReference>
<keyword evidence="6" id="KW-1185">Reference proteome</keyword>
<proteinExistence type="predicted"/>
<dbReference type="EMBL" id="JRLY01000001">
    <property type="protein sequence ID" value="KGO95154.1"/>
    <property type="molecule type" value="Genomic_DNA"/>
</dbReference>
<accession>A0A0A2MS76</accession>
<dbReference type="GO" id="GO:0045493">
    <property type="term" value="P:xylan catabolic process"/>
    <property type="evidence" value="ECO:0007669"/>
    <property type="project" value="InterPro"/>
</dbReference>
<feature type="domain" description="Gylcosyl hydrolase 115 C-terminal" evidence="4">
    <location>
        <begin position="680"/>
        <end position="848"/>
    </location>
</feature>
<gene>
    <name evidence="5" type="ORF">Q766_03405</name>
</gene>
<dbReference type="OrthoDB" id="8727830at2"/>
<evidence type="ECO:0000259" key="3">
    <source>
        <dbReference type="Pfam" id="PF03648"/>
    </source>
</evidence>
<dbReference type="Gene3D" id="3.30.379.10">
    <property type="entry name" value="Chitobiase/beta-hexosaminidase domain 2-like"/>
    <property type="match status" value="1"/>
</dbReference>
<protein>
    <submittedName>
        <fullName evidence="5">Glycosyhydrolase</fullName>
    </submittedName>
</protein>
<dbReference type="AlphaFoldDB" id="A0A0A2MS76"/>
<dbReference type="Gene3D" id="3.20.20.520">
    <property type="entry name" value="Glycosyl hydrolase family 115"/>
    <property type="match status" value="1"/>
</dbReference>
<evidence type="ECO:0000313" key="6">
    <source>
        <dbReference type="Proteomes" id="UP000030111"/>
    </source>
</evidence>
<dbReference type="Gene3D" id="1.20.58.2150">
    <property type="match status" value="1"/>
</dbReference>
<dbReference type="GO" id="GO:0046559">
    <property type="term" value="F:alpha-glucuronidase activity"/>
    <property type="evidence" value="ECO:0007669"/>
    <property type="project" value="InterPro"/>
</dbReference>
<dbReference type="Pfam" id="PF15979">
    <property type="entry name" value="Glyco_hydro_115"/>
    <property type="match status" value="1"/>
</dbReference>